<comment type="caution">
    <text evidence="2">The sequence shown here is derived from an EMBL/GenBank/DDBJ whole genome shotgun (WGS) entry which is preliminary data.</text>
</comment>
<dbReference type="EMBL" id="NRRY01000094">
    <property type="protein sequence ID" value="MBK1621641.1"/>
    <property type="molecule type" value="Genomic_DNA"/>
</dbReference>
<gene>
    <name evidence="2" type="ORF">CKO42_25255</name>
</gene>
<organism evidence="2 3">
    <name type="scientific">Lamprobacter modestohalophilus</name>
    <dbReference type="NCBI Taxonomy" id="1064514"/>
    <lineage>
        <taxon>Bacteria</taxon>
        <taxon>Pseudomonadati</taxon>
        <taxon>Pseudomonadota</taxon>
        <taxon>Gammaproteobacteria</taxon>
        <taxon>Chromatiales</taxon>
        <taxon>Chromatiaceae</taxon>
        <taxon>Lamprobacter</taxon>
    </lineage>
</organism>
<accession>A0A9X0WDX3</accession>
<dbReference type="Proteomes" id="UP001138768">
    <property type="component" value="Unassembled WGS sequence"/>
</dbReference>
<dbReference type="Pfam" id="PF13481">
    <property type="entry name" value="AAA_25"/>
    <property type="match status" value="1"/>
</dbReference>
<protein>
    <submittedName>
        <fullName evidence="2">Uncharacterized protein</fullName>
    </submittedName>
</protein>
<evidence type="ECO:0000313" key="3">
    <source>
        <dbReference type="Proteomes" id="UP001138768"/>
    </source>
</evidence>
<name>A0A9X0WDX3_9GAMM</name>
<dbReference type="AlphaFoldDB" id="A0A9X0WDX3"/>
<dbReference type="Gene3D" id="3.40.50.300">
    <property type="entry name" value="P-loop containing nucleotide triphosphate hydrolases"/>
    <property type="match status" value="1"/>
</dbReference>
<dbReference type="InterPro" id="IPR027417">
    <property type="entry name" value="P-loop_NTPase"/>
</dbReference>
<evidence type="ECO:0000313" key="2">
    <source>
        <dbReference type="EMBL" id="MBK1621641.1"/>
    </source>
</evidence>
<proteinExistence type="predicted"/>
<sequence length="259" mass="28346">MDALVAEGPRIETRPPSRRVLIPSDVEIAGAALAPRCIVDRYLYADVAQVVAPGGTGKTTLLLYEAAMIALGAPLWGLRIEQPGWTLFVTAEDRRERLLARLREIVAALELSEVQRRRVFDSVLFWDLCGSSLKLTQLIQGNVVLTRLADDLGRAHRDDRPAVVTFDPLVSFGATEQAVNDNEQALITSARRIVRTLDCCVRFVHHTGQANARATTLGPHSCRGGSALADGSRMTTVLQAWNPDDESHRRPPPGCKPDP</sequence>
<evidence type="ECO:0000256" key="1">
    <source>
        <dbReference type="SAM" id="MobiDB-lite"/>
    </source>
</evidence>
<keyword evidence="3" id="KW-1185">Reference proteome</keyword>
<reference evidence="2 3" key="1">
    <citation type="journal article" date="2020" name="Microorganisms">
        <title>Osmotic Adaptation and Compatible Solute Biosynthesis of Phototrophic Bacteria as Revealed from Genome Analyses.</title>
        <authorList>
            <person name="Imhoff J.F."/>
            <person name="Rahn T."/>
            <person name="Kunzel S."/>
            <person name="Keller A."/>
            <person name="Neulinger S.C."/>
        </authorList>
    </citation>
    <scope>NUCLEOTIDE SEQUENCE [LARGE SCALE GENOMIC DNA]</scope>
    <source>
        <strain evidence="2 3">DSM 25653</strain>
    </source>
</reference>
<feature type="region of interest" description="Disordered" evidence="1">
    <location>
        <begin position="240"/>
        <end position="259"/>
    </location>
</feature>
<dbReference type="SUPFAM" id="SSF52540">
    <property type="entry name" value="P-loop containing nucleoside triphosphate hydrolases"/>
    <property type="match status" value="1"/>
</dbReference>